<name>F0SR35_RUBBR</name>
<sequence length="75" mass="8277">MSTTQQIEIDYGIDVQVLSKLRELVGDFKMAIQVAIDLANAKAHETDEVLEDVIGKVKSQFESLFPARPTDGSPE</sequence>
<gene>
    <name evidence="1" type="ordered locus">Plabr_3685</name>
</gene>
<keyword evidence="2" id="KW-1185">Reference proteome</keyword>
<dbReference type="KEGG" id="pbs:Plabr_3685"/>
<dbReference type="EMBL" id="CP002546">
    <property type="protein sequence ID" value="ADY61282.1"/>
    <property type="molecule type" value="Genomic_DNA"/>
</dbReference>
<evidence type="ECO:0000313" key="1">
    <source>
        <dbReference type="EMBL" id="ADY61282.1"/>
    </source>
</evidence>
<dbReference type="STRING" id="756272.Plabr_3685"/>
<accession>F0SR35</accession>
<dbReference type="Proteomes" id="UP000006860">
    <property type="component" value="Chromosome"/>
</dbReference>
<dbReference type="HOGENOM" id="CLU_2668786_0_0_0"/>
<dbReference type="RefSeq" id="WP_013630001.1">
    <property type="nucleotide sequence ID" value="NC_015174.1"/>
</dbReference>
<evidence type="ECO:0000313" key="2">
    <source>
        <dbReference type="Proteomes" id="UP000006860"/>
    </source>
</evidence>
<protein>
    <submittedName>
        <fullName evidence="1">Uncharacterized protein</fullName>
    </submittedName>
</protein>
<dbReference type="AlphaFoldDB" id="F0SR35"/>
<proteinExistence type="predicted"/>
<reference evidence="2" key="1">
    <citation type="submission" date="2011-02" db="EMBL/GenBank/DDBJ databases">
        <title>The complete genome of Planctomyces brasiliensis DSM 5305.</title>
        <authorList>
            <person name="Lucas S."/>
            <person name="Copeland A."/>
            <person name="Lapidus A."/>
            <person name="Bruce D."/>
            <person name="Goodwin L."/>
            <person name="Pitluck S."/>
            <person name="Kyrpides N."/>
            <person name="Mavromatis K."/>
            <person name="Pagani I."/>
            <person name="Ivanova N."/>
            <person name="Ovchinnikova G."/>
            <person name="Lu M."/>
            <person name="Detter J.C."/>
            <person name="Han C."/>
            <person name="Land M."/>
            <person name="Hauser L."/>
            <person name="Markowitz V."/>
            <person name="Cheng J.-F."/>
            <person name="Hugenholtz P."/>
            <person name="Woyke T."/>
            <person name="Wu D."/>
            <person name="Tindall B."/>
            <person name="Pomrenke H.G."/>
            <person name="Brambilla E."/>
            <person name="Klenk H.-P."/>
            <person name="Eisen J.A."/>
        </authorList>
    </citation>
    <scope>NUCLEOTIDE SEQUENCE [LARGE SCALE GENOMIC DNA]</scope>
    <source>
        <strain evidence="2">ATCC 49424 / DSM 5305 / JCM 21570 / NBRC 103401 / IFAM 1448</strain>
    </source>
</reference>
<organism evidence="1 2">
    <name type="scientific">Rubinisphaera brasiliensis (strain ATCC 49424 / DSM 5305 / JCM 21570 / IAM 15109 / NBRC 103401 / IFAM 1448)</name>
    <name type="common">Planctomyces brasiliensis</name>
    <dbReference type="NCBI Taxonomy" id="756272"/>
    <lineage>
        <taxon>Bacteria</taxon>
        <taxon>Pseudomonadati</taxon>
        <taxon>Planctomycetota</taxon>
        <taxon>Planctomycetia</taxon>
        <taxon>Planctomycetales</taxon>
        <taxon>Planctomycetaceae</taxon>
        <taxon>Rubinisphaera</taxon>
    </lineage>
</organism>